<dbReference type="SUPFAM" id="SSF46689">
    <property type="entry name" value="Homeodomain-like"/>
    <property type="match status" value="2"/>
</dbReference>
<dbReference type="EMBL" id="JACJIA010000001">
    <property type="protein sequence ID" value="MBA8949274.1"/>
    <property type="molecule type" value="Genomic_DNA"/>
</dbReference>
<dbReference type="PANTHER" id="PTHR46796">
    <property type="entry name" value="HTH-TYPE TRANSCRIPTIONAL ACTIVATOR RHAS-RELATED"/>
    <property type="match status" value="1"/>
</dbReference>
<dbReference type="InterPro" id="IPR050204">
    <property type="entry name" value="AraC_XylS_family_regulators"/>
</dbReference>
<dbReference type="GO" id="GO:0003700">
    <property type="term" value="F:DNA-binding transcription factor activity"/>
    <property type="evidence" value="ECO:0007669"/>
    <property type="project" value="InterPro"/>
</dbReference>
<protein>
    <submittedName>
        <fullName evidence="5">AraC-like DNA-binding protein</fullName>
    </submittedName>
</protein>
<dbReference type="AlphaFoldDB" id="A0A7W3QJ95"/>
<keyword evidence="3" id="KW-0804">Transcription</keyword>
<dbReference type="Proteomes" id="UP000572680">
    <property type="component" value="Unassembled WGS sequence"/>
</dbReference>
<dbReference type="RefSeq" id="WP_220508891.1">
    <property type="nucleotide sequence ID" value="NZ_BAAALP010000003.1"/>
</dbReference>
<sequence>MTARQPLTRTHLVIDDPDQARAYFERLYGSRLLVGRSSDTPLSLDLTVRDAGRFRSADIALPGELTHQAIRPDYLIVTTPLAGVAQYDQGKDTDRFSAGQVHLGSRPDLGCRAHSRGLRAQTVTLPMSLLVRLAGDDRPPGPPRFTDRRPVTAAAQAHWRATVDYLDGVLDGLLDDPDAPAPLLILGSAARLLAATALAVFPNTWTHRDDPAADRAARADATPTTLARAVAHIDAHYGDPDLSIADIAAAACATPRAVQYAFRRHRGTTPMAYLRQVRLAAAHADLSAADPTTGVTVTAVATRWGFAHPGRFAAAYRAAYGVPPSHTLHT</sequence>
<dbReference type="PROSITE" id="PS01124">
    <property type="entry name" value="HTH_ARAC_FAMILY_2"/>
    <property type="match status" value="1"/>
</dbReference>
<dbReference type="InterPro" id="IPR009057">
    <property type="entry name" value="Homeodomain-like_sf"/>
</dbReference>
<keyword evidence="2 5" id="KW-0238">DNA-binding</keyword>
<reference evidence="5 6" key="1">
    <citation type="submission" date="2020-08" db="EMBL/GenBank/DDBJ databases">
        <title>Genomic Encyclopedia of Type Strains, Phase IV (KMG-IV): sequencing the most valuable type-strain genomes for metagenomic binning, comparative biology and taxonomic classification.</title>
        <authorList>
            <person name="Goeker M."/>
        </authorList>
    </citation>
    <scope>NUCLEOTIDE SEQUENCE [LARGE SCALE GENOMIC DNA]</scope>
    <source>
        <strain evidence="5 6">DSM 44197</strain>
    </source>
</reference>
<proteinExistence type="predicted"/>
<evidence type="ECO:0000313" key="5">
    <source>
        <dbReference type="EMBL" id="MBA8949274.1"/>
    </source>
</evidence>
<feature type="domain" description="HTH araC/xylS-type" evidence="4">
    <location>
        <begin position="227"/>
        <end position="330"/>
    </location>
</feature>
<dbReference type="PANTHER" id="PTHR46796:SF12">
    <property type="entry name" value="HTH-TYPE DNA-BINDING TRANSCRIPTIONAL ACTIVATOR EUTR"/>
    <property type="match status" value="1"/>
</dbReference>
<evidence type="ECO:0000313" key="6">
    <source>
        <dbReference type="Proteomes" id="UP000572680"/>
    </source>
</evidence>
<organism evidence="5 6">
    <name type="scientific">Actinomadura namibiensis</name>
    <dbReference type="NCBI Taxonomy" id="182080"/>
    <lineage>
        <taxon>Bacteria</taxon>
        <taxon>Bacillati</taxon>
        <taxon>Actinomycetota</taxon>
        <taxon>Actinomycetes</taxon>
        <taxon>Streptosporangiales</taxon>
        <taxon>Thermomonosporaceae</taxon>
        <taxon>Actinomadura</taxon>
    </lineage>
</organism>
<evidence type="ECO:0000259" key="4">
    <source>
        <dbReference type="PROSITE" id="PS01124"/>
    </source>
</evidence>
<name>A0A7W3QJ95_ACTNM</name>
<gene>
    <name evidence="5" type="ORF">HNR61_000872</name>
</gene>
<comment type="caution">
    <text evidence="5">The sequence shown here is derived from an EMBL/GenBank/DDBJ whole genome shotgun (WGS) entry which is preliminary data.</text>
</comment>
<dbReference type="SMART" id="SM00342">
    <property type="entry name" value="HTH_ARAC"/>
    <property type="match status" value="1"/>
</dbReference>
<dbReference type="GO" id="GO:0043565">
    <property type="term" value="F:sequence-specific DNA binding"/>
    <property type="evidence" value="ECO:0007669"/>
    <property type="project" value="InterPro"/>
</dbReference>
<evidence type="ECO:0000256" key="3">
    <source>
        <dbReference type="ARBA" id="ARBA00023163"/>
    </source>
</evidence>
<dbReference type="InterPro" id="IPR018060">
    <property type="entry name" value="HTH_AraC"/>
</dbReference>
<evidence type="ECO:0000256" key="2">
    <source>
        <dbReference type="ARBA" id="ARBA00023125"/>
    </source>
</evidence>
<keyword evidence="6" id="KW-1185">Reference proteome</keyword>
<accession>A0A7W3QJ95</accession>
<dbReference type="Gene3D" id="1.10.10.60">
    <property type="entry name" value="Homeodomain-like"/>
    <property type="match status" value="1"/>
</dbReference>
<keyword evidence="1" id="KW-0805">Transcription regulation</keyword>
<evidence type="ECO:0000256" key="1">
    <source>
        <dbReference type="ARBA" id="ARBA00023015"/>
    </source>
</evidence>
<dbReference type="Pfam" id="PF12833">
    <property type="entry name" value="HTH_18"/>
    <property type="match status" value="1"/>
</dbReference>